<evidence type="ECO:0008006" key="12">
    <source>
        <dbReference type="Google" id="ProtNLM"/>
    </source>
</evidence>
<comment type="caution">
    <text evidence="10">The sequence shown here is derived from an EMBL/GenBank/DDBJ whole genome shotgun (WGS) entry which is preliminary data.</text>
</comment>
<evidence type="ECO:0000313" key="11">
    <source>
        <dbReference type="Proteomes" id="UP001372338"/>
    </source>
</evidence>
<dbReference type="Pfam" id="PF09731">
    <property type="entry name" value="Mitofilin"/>
    <property type="match status" value="1"/>
</dbReference>
<keyword evidence="4" id="KW-0999">Mitochondrion inner membrane</keyword>
<keyword evidence="7" id="KW-0472">Membrane</keyword>
<accession>A0AAN9E7E3</accession>
<evidence type="ECO:0000256" key="7">
    <source>
        <dbReference type="ARBA" id="ARBA00023136"/>
    </source>
</evidence>
<evidence type="ECO:0000256" key="6">
    <source>
        <dbReference type="ARBA" id="ARBA00023128"/>
    </source>
</evidence>
<name>A0AAN9E7E3_CROPI</name>
<dbReference type="PANTHER" id="PTHR15415">
    <property type="entry name" value="MITOFILIN"/>
    <property type="match status" value="1"/>
</dbReference>
<evidence type="ECO:0000313" key="10">
    <source>
        <dbReference type="EMBL" id="KAK7247461.1"/>
    </source>
</evidence>
<dbReference type="GO" id="GO:0061617">
    <property type="term" value="C:MICOS complex"/>
    <property type="evidence" value="ECO:0007669"/>
    <property type="project" value="TreeGrafter"/>
</dbReference>
<keyword evidence="3" id="KW-0812">Transmembrane</keyword>
<reference evidence="10 11" key="1">
    <citation type="submission" date="2024-01" db="EMBL/GenBank/DDBJ databases">
        <title>The genomes of 5 underutilized Papilionoideae crops provide insights into root nodulation and disease resistanc.</title>
        <authorList>
            <person name="Yuan L."/>
        </authorList>
    </citation>
    <scope>NUCLEOTIDE SEQUENCE [LARGE SCALE GENOMIC DNA]</scope>
    <source>
        <strain evidence="10">ZHUSHIDOU_FW_LH</strain>
        <tissue evidence="10">Leaf</tissue>
    </source>
</reference>
<evidence type="ECO:0000256" key="9">
    <source>
        <dbReference type="SAM" id="MobiDB-lite"/>
    </source>
</evidence>
<keyword evidence="5" id="KW-1133">Transmembrane helix</keyword>
<evidence type="ECO:0000256" key="2">
    <source>
        <dbReference type="ARBA" id="ARBA00010877"/>
    </source>
</evidence>
<evidence type="ECO:0000256" key="3">
    <source>
        <dbReference type="ARBA" id="ARBA00022692"/>
    </source>
</evidence>
<evidence type="ECO:0000256" key="8">
    <source>
        <dbReference type="SAM" id="Coils"/>
    </source>
</evidence>
<evidence type="ECO:0000256" key="5">
    <source>
        <dbReference type="ARBA" id="ARBA00022989"/>
    </source>
</evidence>
<keyword evidence="8" id="KW-0175">Coiled coil</keyword>
<proteinExistence type="inferred from homology"/>
<feature type="coiled-coil region" evidence="8">
    <location>
        <begin position="333"/>
        <end position="442"/>
    </location>
</feature>
<dbReference type="Proteomes" id="UP001372338">
    <property type="component" value="Unassembled WGS sequence"/>
</dbReference>
<keyword evidence="6" id="KW-0496">Mitochondrion</keyword>
<comment type="subcellular location">
    <subcellularLocation>
        <location evidence="1">Mitochondrion inner membrane</location>
    </subcellularLocation>
</comment>
<protein>
    <recommendedName>
        <fullName evidence="12">Mitofilin</fullName>
    </recommendedName>
</protein>
<evidence type="ECO:0000256" key="4">
    <source>
        <dbReference type="ARBA" id="ARBA00022792"/>
    </source>
</evidence>
<keyword evidence="11" id="KW-1185">Reference proteome</keyword>
<dbReference type="AlphaFoldDB" id="A0AAN9E7E3"/>
<dbReference type="PANTHER" id="PTHR15415:SF7">
    <property type="entry name" value="MICOS COMPLEX SUBUNIT MIC60"/>
    <property type="match status" value="1"/>
</dbReference>
<dbReference type="EMBL" id="JAYWIO010000008">
    <property type="protein sequence ID" value="KAK7247461.1"/>
    <property type="molecule type" value="Genomic_DNA"/>
</dbReference>
<feature type="compositionally biased region" description="Polar residues" evidence="9">
    <location>
        <begin position="7"/>
        <end position="19"/>
    </location>
</feature>
<feature type="region of interest" description="Disordered" evidence="9">
    <location>
        <begin position="187"/>
        <end position="230"/>
    </location>
</feature>
<dbReference type="InterPro" id="IPR019133">
    <property type="entry name" value="MIC60"/>
</dbReference>
<gene>
    <name evidence="10" type="ORF">RIF29_42344</name>
</gene>
<organism evidence="10 11">
    <name type="scientific">Crotalaria pallida</name>
    <name type="common">Smooth rattlebox</name>
    <name type="synonym">Crotalaria striata</name>
    <dbReference type="NCBI Taxonomy" id="3830"/>
    <lineage>
        <taxon>Eukaryota</taxon>
        <taxon>Viridiplantae</taxon>
        <taxon>Streptophyta</taxon>
        <taxon>Embryophyta</taxon>
        <taxon>Tracheophyta</taxon>
        <taxon>Spermatophyta</taxon>
        <taxon>Magnoliopsida</taxon>
        <taxon>eudicotyledons</taxon>
        <taxon>Gunneridae</taxon>
        <taxon>Pentapetalae</taxon>
        <taxon>rosids</taxon>
        <taxon>fabids</taxon>
        <taxon>Fabales</taxon>
        <taxon>Fabaceae</taxon>
        <taxon>Papilionoideae</taxon>
        <taxon>50 kb inversion clade</taxon>
        <taxon>genistoids sensu lato</taxon>
        <taxon>core genistoids</taxon>
        <taxon>Crotalarieae</taxon>
        <taxon>Crotalaria</taxon>
    </lineage>
</organism>
<feature type="region of interest" description="Disordered" evidence="9">
    <location>
        <begin position="1"/>
        <end position="57"/>
    </location>
</feature>
<dbReference type="GO" id="GO:0042407">
    <property type="term" value="P:cristae formation"/>
    <property type="evidence" value="ECO:0007669"/>
    <property type="project" value="TreeGrafter"/>
</dbReference>
<evidence type="ECO:0000256" key="1">
    <source>
        <dbReference type="ARBA" id="ARBA00004273"/>
    </source>
</evidence>
<sequence length="645" mass="70772">MLRRSILQLSSRPTPTTNPKRFITRIPSYLSSRKEFSTASKPGGASDPGSTGKPPESNGSLSKFFIGSVAVGAAFIVAYQTGYLYQYLKKEHHSVPQEPKVNATNGVLESVQQPVDQLVPPSIEKFSNENPVVEDAEEKIDFQFPPPENAKDDQKDKAILVQDKSDITEDGIAAAKDDQLPEYLQRSLTSDDPSRESVVQSEVDVGIKSTETDTDPRQEVGTQHTSASTQTSAVVNENGLNQPNQQEIDDRRENILDEDVEKQPTLLDSYHLKNKSEGSPGTYLSGHGFTENNHSLEEKEGLSGAMEELEDGYISKDGKLVLDFLQAIHAAEKRQADLDARVFNEEKKALKEKYEKKLKDAAARELMLAEEAAMMDKELKRERAKAALAIKTLQEKMEEKLKIELEQKENEAETKLKTVQELAKAELNAAIASEKAAQIEKMSEANVNINALCMAFYARSEEARQSNAAQNFALGALALDNALSKGLPIQTEIASLESHLEGIDTDSVLDLVLASLPEETRTNGTDTQLQLKQKFDTLKGTLRHFSFIPHGGGGLLAHSLAHVASWLKVREDDQSGDGIESVINKVESFLAEGKLAEAADLLEESVRGSEASEIVAGWVRQARNRAISEQAVVLLQSYAASISLT</sequence>
<comment type="similarity">
    <text evidence="2">Belongs to the MICOS complex subunit Mic60 family.</text>
</comment>